<protein>
    <submittedName>
        <fullName evidence="7">Gliding motility-associated ABC transporter permease protein GldF</fullName>
    </submittedName>
</protein>
<accession>A0A3B1CNB9</accession>
<dbReference type="PANTHER" id="PTHR30294">
    <property type="entry name" value="MEMBRANE COMPONENT OF ABC TRANSPORTER YHHJ-RELATED"/>
    <property type="match status" value="1"/>
</dbReference>
<organism evidence="7">
    <name type="scientific">hydrothermal vent metagenome</name>
    <dbReference type="NCBI Taxonomy" id="652676"/>
    <lineage>
        <taxon>unclassified sequences</taxon>
        <taxon>metagenomes</taxon>
        <taxon>ecological metagenomes</taxon>
    </lineage>
</organism>
<comment type="subcellular location">
    <subcellularLocation>
        <location evidence="1">Cell membrane</location>
        <topology evidence="1">Multi-pass membrane protein</topology>
    </subcellularLocation>
</comment>
<keyword evidence="3 6" id="KW-0812">Transmembrane</keyword>
<dbReference type="PANTHER" id="PTHR30294:SF29">
    <property type="entry name" value="MULTIDRUG ABC TRANSPORTER PERMEASE YBHS-RELATED"/>
    <property type="match status" value="1"/>
</dbReference>
<evidence type="ECO:0000313" key="7">
    <source>
        <dbReference type="EMBL" id="VAX25494.1"/>
    </source>
</evidence>
<dbReference type="Pfam" id="PF12679">
    <property type="entry name" value="ABC2_membrane_2"/>
    <property type="match status" value="1"/>
</dbReference>
<feature type="transmembrane region" description="Helical" evidence="6">
    <location>
        <begin position="115"/>
        <end position="141"/>
    </location>
</feature>
<keyword evidence="2" id="KW-1003">Cell membrane</keyword>
<evidence type="ECO:0000256" key="5">
    <source>
        <dbReference type="ARBA" id="ARBA00023136"/>
    </source>
</evidence>
<sequence length="259" mass="28961">MRNFFFILFKEVRSYFNSPVAFVVITIFTILTGYYFYMIFASFSTISFQAATNPALAKQYGGLNATEFVVRPFFGIVSVVMLIILPMITMRVFSEEKKSGTMELLLTFPVTDSEAILGKFAGCMSIFIVMLSLSFPCIFLVEVFGELEWGVVATGYLGLVFMGAAFISLGVFMSSLTENQIVAAVLSFASLLLLYMVGFSAGFAGESVAKVLEYISFTFHFQTFAKGVIDTSDLIYYVLFTTLFLFLSMRSLESKRWRG</sequence>
<name>A0A3B1CNB9_9ZZZZ</name>
<feature type="transmembrane region" description="Helical" evidence="6">
    <location>
        <begin position="20"/>
        <end position="40"/>
    </location>
</feature>
<dbReference type="AlphaFoldDB" id="A0A3B1CNB9"/>
<feature type="transmembrane region" description="Helical" evidence="6">
    <location>
        <begin position="234"/>
        <end position="252"/>
    </location>
</feature>
<dbReference type="GO" id="GO:0140359">
    <property type="term" value="F:ABC-type transporter activity"/>
    <property type="evidence" value="ECO:0007669"/>
    <property type="project" value="InterPro"/>
</dbReference>
<feature type="transmembrane region" description="Helical" evidence="6">
    <location>
        <begin position="181"/>
        <end position="204"/>
    </location>
</feature>
<evidence type="ECO:0000256" key="3">
    <source>
        <dbReference type="ARBA" id="ARBA00022692"/>
    </source>
</evidence>
<dbReference type="EMBL" id="UOGE01000106">
    <property type="protein sequence ID" value="VAX25494.1"/>
    <property type="molecule type" value="Genomic_DNA"/>
</dbReference>
<evidence type="ECO:0000256" key="4">
    <source>
        <dbReference type="ARBA" id="ARBA00022989"/>
    </source>
</evidence>
<evidence type="ECO:0000256" key="2">
    <source>
        <dbReference type="ARBA" id="ARBA00022475"/>
    </source>
</evidence>
<keyword evidence="5 6" id="KW-0472">Membrane</keyword>
<dbReference type="InterPro" id="IPR051449">
    <property type="entry name" value="ABC-2_transporter_component"/>
</dbReference>
<gene>
    <name evidence="7" type="ORF">MNBD_NITROSPINAE02-1178</name>
</gene>
<evidence type="ECO:0000256" key="1">
    <source>
        <dbReference type="ARBA" id="ARBA00004651"/>
    </source>
</evidence>
<proteinExistence type="predicted"/>
<feature type="transmembrane region" description="Helical" evidence="6">
    <location>
        <begin position="73"/>
        <end position="94"/>
    </location>
</feature>
<dbReference type="GO" id="GO:0005886">
    <property type="term" value="C:plasma membrane"/>
    <property type="evidence" value="ECO:0007669"/>
    <property type="project" value="UniProtKB-SubCell"/>
</dbReference>
<feature type="transmembrane region" description="Helical" evidence="6">
    <location>
        <begin position="153"/>
        <end position="174"/>
    </location>
</feature>
<keyword evidence="4 6" id="KW-1133">Transmembrane helix</keyword>
<evidence type="ECO:0000256" key="6">
    <source>
        <dbReference type="SAM" id="Phobius"/>
    </source>
</evidence>
<reference evidence="7" key="1">
    <citation type="submission" date="2018-06" db="EMBL/GenBank/DDBJ databases">
        <authorList>
            <person name="Zhirakovskaya E."/>
        </authorList>
    </citation>
    <scope>NUCLEOTIDE SEQUENCE</scope>
</reference>